<dbReference type="InterPro" id="IPR027417">
    <property type="entry name" value="P-loop_NTPase"/>
</dbReference>
<dbReference type="GO" id="GO:0005524">
    <property type="term" value="F:ATP binding"/>
    <property type="evidence" value="ECO:0007669"/>
    <property type="project" value="InterPro"/>
</dbReference>
<dbReference type="Gene3D" id="3.40.50.300">
    <property type="entry name" value="P-loop containing nucleotide triphosphate hydrolases"/>
    <property type="match status" value="2"/>
</dbReference>
<dbReference type="EMBL" id="MLFK01000009">
    <property type="protein sequence ID" value="OIV40665.1"/>
    <property type="molecule type" value="Genomic_DNA"/>
</dbReference>
<organism evidence="2 3">
    <name type="scientific">Flavobacterium johnsoniae</name>
    <name type="common">Cytophaga johnsonae</name>
    <dbReference type="NCBI Taxonomy" id="986"/>
    <lineage>
        <taxon>Bacteria</taxon>
        <taxon>Pseudomonadati</taxon>
        <taxon>Bacteroidota</taxon>
        <taxon>Flavobacteriia</taxon>
        <taxon>Flavobacteriales</taxon>
        <taxon>Flavobacteriaceae</taxon>
        <taxon>Flavobacterium</taxon>
    </lineage>
</organism>
<dbReference type="SUPFAM" id="SSF52540">
    <property type="entry name" value="P-loop containing nucleoside triphosphate hydrolases"/>
    <property type="match status" value="1"/>
</dbReference>
<dbReference type="AlphaFoldDB" id="A0A1J7C4Q1"/>
<dbReference type="GO" id="GO:0016787">
    <property type="term" value="F:hydrolase activity"/>
    <property type="evidence" value="ECO:0007669"/>
    <property type="project" value="InterPro"/>
</dbReference>
<evidence type="ECO:0000313" key="2">
    <source>
        <dbReference type="EMBL" id="OIV40665.1"/>
    </source>
</evidence>
<evidence type="ECO:0000313" key="3">
    <source>
        <dbReference type="Proteomes" id="UP000182826"/>
    </source>
</evidence>
<proteinExistence type="predicted"/>
<comment type="caution">
    <text evidence="2">The sequence shown here is derived from an EMBL/GenBank/DDBJ whole genome shotgun (WGS) entry which is preliminary data.</text>
</comment>
<sequence>MEFLAGNIELENNVLINEMWDLIADNTLHLPGILGYKTPSLGKSIEETPSFILRSNEFGIIIIDLVNDNIVKFDEENEYWETSEGEEIFSRDIILDLFKQEIESKFKKNKNLFDIRKEEWKVDIKINRYIVFTQNSLEEINTLNNCDNPLLNKFYGADNYGEVLDEILTKTDKISQDKLDVIDSILDGSDIFSKTSKKKVEKDPENINEFIKLSLDNTFKLDSIQRQIALQIPSGPQRIRGLAGTGKTIILCMKAALAHKFFPEMDILFVFNTQSMYSQVESLITKYYFNETNKMPNWNKLHIFHAWGGSNKPGVYFNTANSIGIKPLNYMNVKNAEDPLQVIYADLLLNGKSKIIPKYDIVLIDEAQDFPSAFFETIFFITKYSDEDNKLKRIVWAYDEFQSLTEIKIKEPEELFGLTEGKPNIPNHYLEGFYKGKIQKDFVLPNSYRNPRINLMVAHGLALGLYSINSKMPMDSKRDWEARGYTVLEPNKLVFEENDKIEVERNSSVSKNNLEKLIRDKGREDRLVQFKTLADTKNQLDETILRVHYLIDTQKVEPEEIIIINLDTKNSKDQFEYIRQKLDIINIKCITPGYIESNDSFKVKGFITLTTPFRAKGNESNIVFILNSQKVVNDFTLRMRNAIFVSITRSRGWCYIYGQGDSNTILIEEITKIQNDYPFFKFDFPSTEDIKRKYSILKSKKDIEKADNDINTLFSDDSYRALLIEKLSQDPKLLQEIQNLKDKPNETK</sequence>
<dbReference type="Pfam" id="PF04851">
    <property type="entry name" value="ResIII"/>
    <property type="match status" value="1"/>
</dbReference>
<keyword evidence="3" id="KW-1185">Reference proteome</keyword>
<evidence type="ECO:0000259" key="1">
    <source>
        <dbReference type="Pfam" id="PF04851"/>
    </source>
</evidence>
<feature type="domain" description="Helicase/UvrB N-terminal" evidence="1">
    <location>
        <begin position="243"/>
        <end position="373"/>
    </location>
</feature>
<reference evidence="2 3" key="1">
    <citation type="submission" date="2016-10" db="EMBL/GenBank/DDBJ databases">
        <title>Draft Genome Sequence of Rhizobacteria Flavobacterium johnsoniae CI04.</title>
        <authorList>
            <person name="Bravo J.I."/>
            <person name="Lozano G.L."/>
            <person name="Handelsman J."/>
        </authorList>
    </citation>
    <scope>NUCLEOTIDE SEQUENCE [LARGE SCALE GENOMIC DNA]</scope>
    <source>
        <strain evidence="2 3">CI04</strain>
    </source>
</reference>
<dbReference type="InterPro" id="IPR006935">
    <property type="entry name" value="Helicase/UvrB_N"/>
</dbReference>
<name>A0A1J7C4Q1_FLAJO</name>
<gene>
    <name evidence="2" type="ORF">BKM63_17545</name>
</gene>
<dbReference type="OrthoDB" id="9787585at2"/>
<dbReference type="Proteomes" id="UP000182826">
    <property type="component" value="Unassembled WGS sequence"/>
</dbReference>
<accession>A0A1J7C4Q1</accession>
<dbReference type="GO" id="GO:0003677">
    <property type="term" value="F:DNA binding"/>
    <property type="evidence" value="ECO:0007669"/>
    <property type="project" value="InterPro"/>
</dbReference>
<dbReference type="RefSeq" id="WP_071637868.1">
    <property type="nucleotide sequence ID" value="NZ_MLFK01000009.1"/>
</dbReference>
<protein>
    <recommendedName>
        <fullName evidence="1">Helicase/UvrB N-terminal domain-containing protein</fullName>
    </recommendedName>
</protein>